<evidence type="ECO:0000259" key="9">
    <source>
        <dbReference type="Pfam" id="PF00149"/>
    </source>
</evidence>
<dbReference type="PANTHER" id="PTHR40942">
    <property type="match status" value="1"/>
</dbReference>
<dbReference type="PANTHER" id="PTHR40942:SF4">
    <property type="entry name" value="CYTOCHROME C5"/>
    <property type="match status" value="1"/>
</dbReference>
<dbReference type="InterPro" id="IPR004843">
    <property type="entry name" value="Calcineurin-like_PHP"/>
</dbReference>
<reference evidence="10 11" key="1">
    <citation type="submission" date="2020-07" db="EMBL/GenBank/DDBJ databases">
        <title>Genomic Encyclopedia of Archaeal and Bacterial Type Strains, Phase II (KMG-II): from individual species to whole genera.</title>
        <authorList>
            <person name="Goeker M."/>
        </authorList>
    </citation>
    <scope>NUCLEOTIDE SEQUENCE [LARGE SCALE GENOMIC DNA]</scope>
    <source>
        <strain evidence="10 11">DSM 21226</strain>
    </source>
</reference>
<dbReference type="SUPFAM" id="SSF56300">
    <property type="entry name" value="Metallo-dependent phosphatases"/>
    <property type="match status" value="1"/>
</dbReference>
<dbReference type="RefSeq" id="WP_179632336.1">
    <property type="nucleotide sequence ID" value="NZ_CAXYYM010000110.1"/>
</dbReference>
<dbReference type="EMBL" id="JACCFH010000001">
    <property type="protein sequence ID" value="NYG31335.1"/>
    <property type="molecule type" value="Genomic_DNA"/>
</dbReference>
<dbReference type="EC" id="3.6.1.41" evidence="3"/>
<dbReference type="Pfam" id="PF00149">
    <property type="entry name" value="Metallophos"/>
    <property type="match status" value="1"/>
</dbReference>
<accession>A0A7Y9UI45</accession>
<name>A0A7Y9UI45_9BURK</name>
<evidence type="ECO:0000256" key="7">
    <source>
        <dbReference type="ARBA" id="ARBA00033210"/>
    </source>
</evidence>
<dbReference type="CDD" id="cd07422">
    <property type="entry name" value="MPP_ApaH"/>
    <property type="match status" value="1"/>
</dbReference>
<evidence type="ECO:0000256" key="3">
    <source>
        <dbReference type="ARBA" id="ARBA00012506"/>
    </source>
</evidence>
<evidence type="ECO:0000256" key="6">
    <source>
        <dbReference type="ARBA" id="ARBA00032248"/>
    </source>
</evidence>
<evidence type="ECO:0000313" key="11">
    <source>
        <dbReference type="Proteomes" id="UP000518288"/>
    </source>
</evidence>
<organism evidence="10 11">
    <name type="scientific">Sphaerotilus montanus</name>
    <dbReference type="NCBI Taxonomy" id="522889"/>
    <lineage>
        <taxon>Bacteria</taxon>
        <taxon>Pseudomonadati</taxon>
        <taxon>Pseudomonadota</taxon>
        <taxon>Betaproteobacteria</taxon>
        <taxon>Burkholderiales</taxon>
        <taxon>Sphaerotilaceae</taxon>
        <taxon>Sphaerotilus</taxon>
    </lineage>
</organism>
<comment type="caution">
    <text evidence="10">The sequence shown here is derived from an EMBL/GenBank/DDBJ whole genome shotgun (WGS) entry which is preliminary data.</text>
</comment>
<comment type="similarity">
    <text evidence="2">Belongs to the Ap4A hydrolase family.</text>
</comment>
<protein>
    <recommendedName>
        <fullName evidence="3">bis(5'-nucleosyl)-tetraphosphatase (symmetrical)</fullName>
        <ecNumber evidence="3">3.6.1.41</ecNumber>
    </recommendedName>
    <alternativeName>
        <fullName evidence="6">Ap4A hydrolase</fullName>
    </alternativeName>
    <alternativeName>
        <fullName evidence="5">Diadenosine 5',5'''-P1,P4-tetraphosphate pyrophosphohydrolase</fullName>
    </alternativeName>
    <alternativeName>
        <fullName evidence="7">Diadenosine tetraphosphatase</fullName>
    </alternativeName>
</protein>
<dbReference type="Proteomes" id="UP000518288">
    <property type="component" value="Unassembled WGS sequence"/>
</dbReference>
<dbReference type="NCBIfam" id="NF001204">
    <property type="entry name" value="PRK00166.1"/>
    <property type="match status" value="1"/>
</dbReference>
<dbReference type="PIRSF" id="PIRSF000903">
    <property type="entry name" value="B5n-ttraPtase_sm"/>
    <property type="match status" value="1"/>
</dbReference>
<evidence type="ECO:0000256" key="1">
    <source>
        <dbReference type="ARBA" id="ARBA00003413"/>
    </source>
</evidence>
<feature type="domain" description="Calcineurin-like phosphoesterase" evidence="9">
    <location>
        <begin position="4"/>
        <end position="119"/>
    </location>
</feature>
<dbReference type="GO" id="GO:0008803">
    <property type="term" value="F:bis(5'-nucleosyl)-tetraphosphatase (symmetrical) activity"/>
    <property type="evidence" value="ECO:0007669"/>
    <property type="project" value="UniProtKB-EC"/>
</dbReference>
<dbReference type="InterPro" id="IPR029052">
    <property type="entry name" value="Metallo-depent_PP-like"/>
</dbReference>
<evidence type="ECO:0000313" key="10">
    <source>
        <dbReference type="EMBL" id="NYG31335.1"/>
    </source>
</evidence>
<gene>
    <name evidence="10" type="ORF">BDD16_000321</name>
</gene>
<comment type="catalytic activity">
    <reaction evidence="8">
        <text>P(1),P(4)-bis(5'-adenosyl) tetraphosphate + H2O = 2 ADP + 2 H(+)</text>
        <dbReference type="Rhea" id="RHEA:24252"/>
        <dbReference type="ChEBI" id="CHEBI:15377"/>
        <dbReference type="ChEBI" id="CHEBI:15378"/>
        <dbReference type="ChEBI" id="CHEBI:58141"/>
        <dbReference type="ChEBI" id="CHEBI:456216"/>
        <dbReference type="EC" id="3.6.1.41"/>
    </reaction>
</comment>
<keyword evidence="4 10" id="KW-0378">Hydrolase</keyword>
<keyword evidence="11" id="KW-1185">Reference proteome</keyword>
<evidence type="ECO:0000256" key="4">
    <source>
        <dbReference type="ARBA" id="ARBA00022801"/>
    </source>
</evidence>
<dbReference type="AlphaFoldDB" id="A0A7Y9UI45"/>
<dbReference type="Gene3D" id="3.60.21.10">
    <property type="match status" value="1"/>
</dbReference>
<evidence type="ECO:0000256" key="5">
    <source>
        <dbReference type="ARBA" id="ARBA00031248"/>
    </source>
</evidence>
<comment type="function">
    <text evidence="1">Hydrolyzes diadenosine 5',5'''-P1,P4-tetraphosphate to yield ADP.</text>
</comment>
<sequence>MNYLIGDLQGCCDAFERLLATLDFSPSRDRIYLLGDLVNRGPCSLRVLERLAGFGDAATCLLGNHDLHLLAVAHGVRRVHRSDTLDEILASPRREHWLHWLRHQRLAVQEHGWLMVHAGVVPQWSAAQTLALAAEVEAMLQSADLPAFLQVMYGNEPARWNDTLQGADRWRFVVNVLTRIRFCDAEGTLDFKLKESADAAPPHLMPWFDVPGRRTAGTPIAFGHWSTLGVLDRPDLLALDTGCVWGGRLTAARVDGGRREQISVACPQAQAPH</sequence>
<proteinExistence type="inferred from homology"/>
<dbReference type="NCBIfam" id="TIGR00668">
    <property type="entry name" value="apaH"/>
    <property type="match status" value="1"/>
</dbReference>
<evidence type="ECO:0000256" key="8">
    <source>
        <dbReference type="ARBA" id="ARBA00049417"/>
    </source>
</evidence>
<evidence type="ECO:0000256" key="2">
    <source>
        <dbReference type="ARBA" id="ARBA00005419"/>
    </source>
</evidence>
<dbReference type="InterPro" id="IPR004617">
    <property type="entry name" value="ApaH"/>
</dbReference>